<protein>
    <submittedName>
        <fullName evidence="1">Uncharacterized protein</fullName>
    </submittedName>
</protein>
<dbReference type="Proteomes" id="UP000821865">
    <property type="component" value="Chromosome 7"/>
</dbReference>
<organism evidence="1 2">
    <name type="scientific">Dermacentor silvarum</name>
    <name type="common">Tick</name>
    <dbReference type="NCBI Taxonomy" id="543639"/>
    <lineage>
        <taxon>Eukaryota</taxon>
        <taxon>Metazoa</taxon>
        <taxon>Ecdysozoa</taxon>
        <taxon>Arthropoda</taxon>
        <taxon>Chelicerata</taxon>
        <taxon>Arachnida</taxon>
        <taxon>Acari</taxon>
        <taxon>Parasitiformes</taxon>
        <taxon>Ixodida</taxon>
        <taxon>Ixodoidea</taxon>
        <taxon>Ixodidae</taxon>
        <taxon>Rhipicephalinae</taxon>
        <taxon>Dermacentor</taxon>
    </lineage>
</organism>
<sequence>MSLGPRRFVDPSLFSTSPISGASNYLDRSAKKLPEAEVYIDSPIFKGHVPAVFIEIPVYDVVLGNVQGVLPMDDTRYTQFDLELSIRSAKDSREEGMTAAAGIKKEQQQLPAPQVSPLKISPEEMRKLKSTDPR</sequence>
<reference evidence="1" key="1">
    <citation type="submission" date="2020-05" db="EMBL/GenBank/DDBJ databases">
        <title>Large-scale comparative analyses of tick genomes elucidate their genetic diversity and vector capacities.</title>
        <authorList>
            <person name="Jia N."/>
            <person name="Wang J."/>
            <person name="Shi W."/>
            <person name="Du L."/>
            <person name="Sun Y."/>
            <person name="Zhan W."/>
            <person name="Jiang J."/>
            <person name="Wang Q."/>
            <person name="Zhang B."/>
            <person name="Ji P."/>
            <person name="Sakyi L.B."/>
            <person name="Cui X."/>
            <person name="Yuan T."/>
            <person name="Jiang B."/>
            <person name="Yang W."/>
            <person name="Lam T.T.-Y."/>
            <person name="Chang Q."/>
            <person name="Ding S."/>
            <person name="Wang X."/>
            <person name="Zhu J."/>
            <person name="Ruan X."/>
            <person name="Zhao L."/>
            <person name="Wei J."/>
            <person name="Que T."/>
            <person name="Du C."/>
            <person name="Cheng J."/>
            <person name="Dai P."/>
            <person name="Han X."/>
            <person name="Huang E."/>
            <person name="Gao Y."/>
            <person name="Liu J."/>
            <person name="Shao H."/>
            <person name="Ye R."/>
            <person name="Li L."/>
            <person name="Wei W."/>
            <person name="Wang X."/>
            <person name="Wang C."/>
            <person name="Yang T."/>
            <person name="Huo Q."/>
            <person name="Li W."/>
            <person name="Guo W."/>
            <person name="Chen H."/>
            <person name="Zhou L."/>
            <person name="Ni X."/>
            <person name="Tian J."/>
            <person name="Zhou Y."/>
            <person name="Sheng Y."/>
            <person name="Liu T."/>
            <person name="Pan Y."/>
            <person name="Xia L."/>
            <person name="Li J."/>
            <person name="Zhao F."/>
            <person name="Cao W."/>
        </authorList>
    </citation>
    <scope>NUCLEOTIDE SEQUENCE</scope>
    <source>
        <strain evidence="1">Dsil-2018</strain>
    </source>
</reference>
<evidence type="ECO:0000313" key="2">
    <source>
        <dbReference type="Proteomes" id="UP000821865"/>
    </source>
</evidence>
<gene>
    <name evidence="1" type="ORF">HPB49_013648</name>
</gene>
<name>A0ACB8CFB1_DERSI</name>
<proteinExistence type="predicted"/>
<comment type="caution">
    <text evidence="1">The sequence shown here is derived from an EMBL/GenBank/DDBJ whole genome shotgun (WGS) entry which is preliminary data.</text>
</comment>
<accession>A0ACB8CFB1</accession>
<keyword evidence="2" id="KW-1185">Reference proteome</keyword>
<evidence type="ECO:0000313" key="1">
    <source>
        <dbReference type="EMBL" id="KAH7941420.1"/>
    </source>
</evidence>
<dbReference type="EMBL" id="CM023476">
    <property type="protein sequence ID" value="KAH7941420.1"/>
    <property type="molecule type" value="Genomic_DNA"/>
</dbReference>